<dbReference type="InterPro" id="IPR000719">
    <property type="entry name" value="Prot_kinase_dom"/>
</dbReference>
<organism evidence="3">
    <name type="scientific">Aegilops tauschii</name>
    <name type="common">Tausch's goatgrass</name>
    <name type="synonym">Aegilops squarrosa</name>
    <dbReference type="NCBI Taxonomy" id="37682"/>
    <lineage>
        <taxon>Eukaryota</taxon>
        <taxon>Viridiplantae</taxon>
        <taxon>Streptophyta</taxon>
        <taxon>Embryophyta</taxon>
        <taxon>Tracheophyta</taxon>
        <taxon>Spermatophyta</taxon>
        <taxon>Magnoliopsida</taxon>
        <taxon>Liliopsida</taxon>
        <taxon>Poales</taxon>
        <taxon>Poaceae</taxon>
        <taxon>BOP clade</taxon>
        <taxon>Pooideae</taxon>
        <taxon>Triticodae</taxon>
        <taxon>Triticeae</taxon>
        <taxon>Triticinae</taxon>
        <taxon>Aegilops</taxon>
    </lineage>
</organism>
<sequence length="932" mass="102978">MGLRPLGASAWHGLAAQISVATSASRTRLALEKAASKNPLMSHAMGPGHISAQTDLGYWTSVLPWASFQHQEQVDINRLYGLAMVVGQAKGKNQLEYLTADSCISYCMDISSIGNGTECSGTGCCRAPVSGNINAFGAQSVPVSAIYNSTIQSFSPCTYSFVAEDDWFKFDRSYINSTNFGRKYTDGVPLVLDWVVGNGSCSETSKMGSQYACQAMNSECIDVSNGPGYRCNCSQGYEGNPYLQGGCKDINECEPPNQSLYPCKGFRSDDPKSIPCVQADPNKALKVALGTSAGVVFLMVCMFALQAEYQKRKLAKEKERFFDQNGGQILYHQIMSKQVDTLMIFTQEDLKKATNDFDESREVGRGGHGTVYKGVLKDGRRLSYFHRPTTGMWSGLEVEVPILVYEFIPNGTLFEFIHRNRGTPPPSLDTRLRAAQESAEALAYLHLSMNRPIVHGDVKSMNILLDENYMAKVTDFGASRTLPKNEVQFMTLVQGTLGYLDPEYLQERQLMEKSDVYSFGIVLLELITGKTAIYHDVPKEVKSLASSFLLVMKEESLDGILDASILSAGMETLLREVAELARMCLSTRGEERPSMTQVADKLKALRSTWREKFLLMDDETERLVSAPAALAFHDPLSSIMFSTGPRMSGIVHTKFTQKGFYVKLRGLHLLLLTVRFRILEGMDGTDRPPEPGEYAVPAIESGAPSTPTMEVEAAGGDTQAQLVVAALGPPAASQQATGKVNPEAPEWKKRVRVGSAAPGRTPCPTRASALENAIRSFADNPGDEAYDFYNVFSWEKGFGIRYGKGRLNVERTKCMQEIVCGYAPVLENTRSCRCNCPVLIRLLRLEDNGWYIVEHREKHNHSLSPNCGETIRWPSHKRIEAYNKDLGKQLKKNIFNLSKIYSIIGSFFGSMEKAPFTKQSLKTLCGKLGPEQ</sequence>
<dbReference type="EnsemblPlants" id="EMT07921">
    <property type="protein sequence ID" value="EMT07921"/>
    <property type="gene ID" value="F775_25475"/>
</dbReference>
<protein>
    <submittedName>
        <fullName evidence="3">Wall-associated receptor kinase 3</fullName>
    </submittedName>
</protein>
<name>M8B1P3_AEGTA</name>
<dbReference type="Pfam" id="PF00069">
    <property type="entry name" value="Pkinase"/>
    <property type="match status" value="1"/>
</dbReference>
<dbReference type="InterPro" id="IPR011009">
    <property type="entry name" value="Kinase-like_dom_sf"/>
</dbReference>
<reference evidence="3" key="1">
    <citation type="submission" date="2015-06" db="UniProtKB">
        <authorList>
            <consortium name="EnsemblPlants"/>
        </authorList>
    </citation>
    <scope>IDENTIFICATION</scope>
</reference>
<proteinExistence type="predicted"/>
<dbReference type="GO" id="GO:0005524">
    <property type="term" value="F:ATP binding"/>
    <property type="evidence" value="ECO:0007669"/>
    <property type="project" value="UniProtKB-KW"/>
</dbReference>
<dbReference type="PANTHER" id="PTHR27005">
    <property type="entry name" value="WALL-ASSOCIATED RECEPTOR KINASE-LIKE 21"/>
    <property type="match status" value="1"/>
</dbReference>
<dbReference type="InterPro" id="IPR045274">
    <property type="entry name" value="WAK-like"/>
</dbReference>
<dbReference type="Gene3D" id="1.10.510.10">
    <property type="entry name" value="Transferase(Phosphotransferase) domain 1"/>
    <property type="match status" value="1"/>
</dbReference>
<keyword evidence="1" id="KW-0547">Nucleotide-binding</keyword>
<dbReference type="PANTHER" id="PTHR27005:SF212">
    <property type="entry name" value="PROTEIN KINASE DOMAIN-CONTAINING PROTEIN"/>
    <property type="match status" value="1"/>
</dbReference>
<evidence type="ECO:0000256" key="2">
    <source>
        <dbReference type="ARBA" id="ARBA00022840"/>
    </source>
</evidence>
<dbReference type="ExpressionAtlas" id="M8B1P3">
    <property type="expression patterns" value="baseline"/>
</dbReference>
<evidence type="ECO:0000313" key="3">
    <source>
        <dbReference type="EnsemblPlants" id="EMT07921"/>
    </source>
</evidence>
<evidence type="ECO:0000256" key="1">
    <source>
        <dbReference type="ARBA" id="ARBA00022741"/>
    </source>
</evidence>
<dbReference type="GO" id="GO:0004674">
    <property type="term" value="F:protein serine/threonine kinase activity"/>
    <property type="evidence" value="ECO:0007669"/>
    <property type="project" value="TreeGrafter"/>
</dbReference>
<dbReference type="SUPFAM" id="SSF56112">
    <property type="entry name" value="Protein kinase-like (PK-like)"/>
    <property type="match status" value="1"/>
</dbReference>
<dbReference type="AlphaFoldDB" id="M8B1P3"/>
<dbReference type="InterPro" id="IPR008271">
    <property type="entry name" value="Ser/Thr_kinase_AS"/>
</dbReference>
<dbReference type="PROSITE" id="PS00108">
    <property type="entry name" value="PROTEIN_KINASE_ST"/>
    <property type="match status" value="1"/>
</dbReference>
<dbReference type="GO" id="GO:0005886">
    <property type="term" value="C:plasma membrane"/>
    <property type="evidence" value="ECO:0007669"/>
    <property type="project" value="TreeGrafter"/>
</dbReference>
<keyword evidence="2" id="KW-0067">ATP-binding</keyword>
<dbReference type="GO" id="GO:0007166">
    <property type="term" value="P:cell surface receptor signaling pathway"/>
    <property type="evidence" value="ECO:0007669"/>
    <property type="project" value="InterPro"/>
</dbReference>
<accession>M8B1P3</accession>
<dbReference type="PROSITE" id="PS50011">
    <property type="entry name" value="PROTEIN_KINASE_DOM"/>
    <property type="match status" value="1"/>
</dbReference>
<dbReference type="Gene3D" id="2.10.25.10">
    <property type="entry name" value="Laminin"/>
    <property type="match status" value="1"/>
</dbReference>
<dbReference type="SMART" id="SM00220">
    <property type="entry name" value="S_TKc"/>
    <property type="match status" value="1"/>
</dbReference>
<dbReference type="Gene3D" id="3.30.200.20">
    <property type="entry name" value="Phosphorylase Kinase, domain 1"/>
    <property type="match status" value="1"/>
</dbReference>
<dbReference type="FunFam" id="1.10.510.10:FF:000084">
    <property type="entry name" value="Wall-associated receptor kinase 2"/>
    <property type="match status" value="1"/>
</dbReference>